<dbReference type="InterPro" id="IPR029058">
    <property type="entry name" value="AB_hydrolase_fold"/>
</dbReference>
<dbReference type="Proteomes" id="UP000799777">
    <property type="component" value="Unassembled WGS sequence"/>
</dbReference>
<accession>A0A9P4H9E2</accession>
<organism evidence="2 3">
    <name type="scientific">Setomelanomma holmii</name>
    <dbReference type="NCBI Taxonomy" id="210430"/>
    <lineage>
        <taxon>Eukaryota</taxon>
        <taxon>Fungi</taxon>
        <taxon>Dikarya</taxon>
        <taxon>Ascomycota</taxon>
        <taxon>Pezizomycotina</taxon>
        <taxon>Dothideomycetes</taxon>
        <taxon>Pleosporomycetidae</taxon>
        <taxon>Pleosporales</taxon>
        <taxon>Pleosporineae</taxon>
        <taxon>Phaeosphaeriaceae</taxon>
        <taxon>Setomelanomma</taxon>
    </lineage>
</organism>
<reference evidence="2" key="1">
    <citation type="journal article" date="2020" name="Stud. Mycol.">
        <title>101 Dothideomycetes genomes: a test case for predicting lifestyles and emergence of pathogens.</title>
        <authorList>
            <person name="Haridas S."/>
            <person name="Albert R."/>
            <person name="Binder M."/>
            <person name="Bloem J."/>
            <person name="Labutti K."/>
            <person name="Salamov A."/>
            <person name="Andreopoulos B."/>
            <person name="Baker S."/>
            <person name="Barry K."/>
            <person name="Bills G."/>
            <person name="Bluhm B."/>
            <person name="Cannon C."/>
            <person name="Castanera R."/>
            <person name="Culley D."/>
            <person name="Daum C."/>
            <person name="Ezra D."/>
            <person name="Gonzalez J."/>
            <person name="Henrissat B."/>
            <person name="Kuo A."/>
            <person name="Liang C."/>
            <person name="Lipzen A."/>
            <person name="Lutzoni F."/>
            <person name="Magnuson J."/>
            <person name="Mondo S."/>
            <person name="Nolan M."/>
            <person name="Ohm R."/>
            <person name="Pangilinan J."/>
            <person name="Park H.-J."/>
            <person name="Ramirez L."/>
            <person name="Alfaro M."/>
            <person name="Sun H."/>
            <person name="Tritt A."/>
            <person name="Yoshinaga Y."/>
            <person name="Zwiers L.-H."/>
            <person name="Turgeon B."/>
            <person name="Goodwin S."/>
            <person name="Spatafora J."/>
            <person name="Crous P."/>
            <person name="Grigoriev I."/>
        </authorList>
    </citation>
    <scope>NUCLEOTIDE SEQUENCE</scope>
    <source>
        <strain evidence="2">CBS 110217</strain>
    </source>
</reference>
<keyword evidence="3" id="KW-1185">Reference proteome</keyword>
<evidence type="ECO:0000259" key="1">
    <source>
        <dbReference type="Pfam" id="PF12697"/>
    </source>
</evidence>
<dbReference type="InterPro" id="IPR000073">
    <property type="entry name" value="AB_hydrolase_1"/>
</dbReference>
<sequence length="235" mass="25874">MQVLKACVTTPYGQIHYRHAVPAPTSGLPPLLLLHKSASSSASMTKLMLHFSSLGYRCYAPDMPDFGSSFDPSESAIEEISQKGLAWYCELYAGVFHDLGIWDDKTGAHIIGHHSGAALAPQLAVMFPSIVRIICLVGPIVVREAERIAMTEKFMAPFNTPEPSGEHLSKTWDYLGRMGVTSHGACSAPPTSCTPDDLELWQRELLDHVRAWNGRLQIYGTVWACDSEALFKQVQ</sequence>
<protein>
    <submittedName>
        <fullName evidence="2">Alpha/beta-hydrolase</fullName>
    </submittedName>
</protein>
<name>A0A9P4H9E2_9PLEO</name>
<gene>
    <name evidence="2" type="ORF">EK21DRAFT_112839</name>
</gene>
<dbReference type="Pfam" id="PF12697">
    <property type="entry name" value="Abhydrolase_6"/>
    <property type="match status" value="1"/>
</dbReference>
<dbReference type="PANTHER" id="PTHR43689">
    <property type="entry name" value="HYDROLASE"/>
    <property type="match status" value="1"/>
</dbReference>
<evidence type="ECO:0000313" key="3">
    <source>
        <dbReference type="Proteomes" id="UP000799777"/>
    </source>
</evidence>
<dbReference type="EMBL" id="ML978200">
    <property type="protein sequence ID" value="KAF2029465.1"/>
    <property type="molecule type" value="Genomic_DNA"/>
</dbReference>
<dbReference type="SUPFAM" id="SSF53474">
    <property type="entry name" value="alpha/beta-Hydrolases"/>
    <property type="match status" value="1"/>
</dbReference>
<dbReference type="OrthoDB" id="408373at2759"/>
<feature type="domain" description="AB hydrolase-1" evidence="1">
    <location>
        <begin position="48"/>
        <end position="218"/>
    </location>
</feature>
<evidence type="ECO:0000313" key="2">
    <source>
        <dbReference type="EMBL" id="KAF2029465.1"/>
    </source>
</evidence>
<comment type="caution">
    <text evidence="2">The sequence shown here is derived from an EMBL/GenBank/DDBJ whole genome shotgun (WGS) entry which is preliminary data.</text>
</comment>
<dbReference type="PANTHER" id="PTHR43689:SF8">
    <property type="entry name" value="ALPHA_BETA-HYDROLASES SUPERFAMILY PROTEIN"/>
    <property type="match status" value="1"/>
</dbReference>
<dbReference type="Gene3D" id="3.40.50.1820">
    <property type="entry name" value="alpha/beta hydrolase"/>
    <property type="match status" value="1"/>
</dbReference>
<dbReference type="AlphaFoldDB" id="A0A9P4H9E2"/>
<proteinExistence type="predicted"/>